<keyword evidence="2" id="KW-1185">Reference proteome</keyword>
<dbReference type="RefSeq" id="WP_308350229.1">
    <property type="nucleotide sequence ID" value="NZ_CP129971.1"/>
</dbReference>
<reference evidence="1 2" key="1">
    <citation type="submission" date="2023-08" db="EMBL/GenBank/DDBJ databases">
        <title>Comparative genomics and taxonomic characterization of three novel marine species of genus Marivirga.</title>
        <authorList>
            <person name="Muhammad N."/>
            <person name="Kim S.-G."/>
        </authorList>
    </citation>
    <scope>NUCLEOTIDE SEQUENCE [LARGE SCALE GENOMIC DNA]</scope>
    <source>
        <strain evidence="1 2">BDSF4-3</strain>
    </source>
</reference>
<evidence type="ECO:0000313" key="2">
    <source>
        <dbReference type="Proteomes" id="UP001230496"/>
    </source>
</evidence>
<name>A0AA51NE32_9BACT</name>
<proteinExistence type="predicted"/>
<dbReference type="AlphaFoldDB" id="A0AA51NE32"/>
<accession>A0AA51NE32</accession>
<protein>
    <submittedName>
        <fullName evidence="1">Uncharacterized protein</fullName>
    </submittedName>
</protein>
<dbReference type="KEGG" id="msaa:QYS49_33105"/>
<organism evidence="1 2">
    <name type="scientific">Marivirga salinarum</name>
    <dbReference type="NCBI Taxonomy" id="3059078"/>
    <lineage>
        <taxon>Bacteria</taxon>
        <taxon>Pseudomonadati</taxon>
        <taxon>Bacteroidota</taxon>
        <taxon>Cytophagia</taxon>
        <taxon>Cytophagales</taxon>
        <taxon>Marivirgaceae</taxon>
        <taxon>Marivirga</taxon>
    </lineage>
</organism>
<sequence length="234" mass="26708">MAVTAQDIQPLVFSGGKNFVGKDVIQLEYGVNFERQINRISLVDQQLSQYALVKYGILHNLDFSISYNYAREQIFVSDQMRRSNGLSNVTAGFKKKLGKNFSLQSNVGFSKDEVGRTLGSFQVFTISEHNIDSFLAWENNLGLNWANGNPQANLMYLSGLTFTIPYPLDIILEFYGQYGREAWNNYANIGLGYYFNTDLMLEAYAGYGNTLNQQSTFISLNFYWRLVPTRHTEK</sequence>
<evidence type="ECO:0000313" key="1">
    <source>
        <dbReference type="EMBL" id="WMN12280.1"/>
    </source>
</evidence>
<dbReference type="Proteomes" id="UP001230496">
    <property type="component" value="Chromosome"/>
</dbReference>
<dbReference type="EMBL" id="CP129971">
    <property type="protein sequence ID" value="WMN12280.1"/>
    <property type="molecule type" value="Genomic_DNA"/>
</dbReference>
<gene>
    <name evidence="1" type="ORF">QYS49_33105</name>
</gene>